<evidence type="ECO:0000259" key="12">
    <source>
        <dbReference type="PROSITE" id="PS50893"/>
    </source>
</evidence>
<keyword evidence="3" id="KW-1003">Cell membrane</keyword>
<feature type="transmembrane region" description="Helical" evidence="11">
    <location>
        <begin position="32"/>
        <end position="55"/>
    </location>
</feature>
<evidence type="ECO:0000313" key="15">
    <source>
        <dbReference type="Proteomes" id="UP000295157"/>
    </source>
</evidence>
<evidence type="ECO:0000259" key="13">
    <source>
        <dbReference type="PROSITE" id="PS50929"/>
    </source>
</evidence>
<dbReference type="SUPFAM" id="SSF52540">
    <property type="entry name" value="P-loop containing nucleoside triphosphate hydrolases"/>
    <property type="match status" value="1"/>
</dbReference>
<evidence type="ECO:0000256" key="11">
    <source>
        <dbReference type="SAM" id="Phobius"/>
    </source>
</evidence>
<dbReference type="GO" id="GO:0005524">
    <property type="term" value="F:ATP binding"/>
    <property type="evidence" value="ECO:0007669"/>
    <property type="project" value="UniProtKB-KW"/>
</dbReference>
<dbReference type="Proteomes" id="UP000295157">
    <property type="component" value="Unassembled WGS sequence"/>
</dbReference>
<dbReference type="PROSITE" id="PS50929">
    <property type="entry name" value="ABC_TM1F"/>
    <property type="match status" value="1"/>
</dbReference>
<evidence type="ECO:0000256" key="4">
    <source>
        <dbReference type="ARBA" id="ARBA00022519"/>
    </source>
</evidence>
<dbReference type="FunFam" id="3.40.50.300:FF:000221">
    <property type="entry name" value="Multidrug ABC transporter ATP-binding protein"/>
    <property type="match status" value="1"/>
</dbReference>
<keyword evidence="15" id="KW-1185">Reference proteome</keyword>
<evidence type="ECO:0000256" key="6">
    <source>
        <dbReference type="ARBA" id="ARBA00022741"/>
    </source>
</evidence>
<dbReference type="InterPro" id="IPR027417">
    <property type="entry name" value="P-loop_NTPase"/>
</dbReference>
<dbReference type="SMART" id="SM00382">
    <property type="entry name" value="AAA"/>
    <property type="match status" value="1"/>
</dbReference>
<feature type="transmembrane region" description="Helical" evidence="11">
    <location>
        <begin position="75"/>
        <end position="96"/>
    </location>
</feature>
<keyword evidence="9 11" id="KW-0472">Membrane</keyword>
<keyword evidence="6" id="KW-0547">Nucleotide-binding</keyword>
<accession>A0A4R4N2P3</accession>
<evidence type="ECO:0000256" key="1">
    <source>
        <dbReference type="ARBA" id="ARBA00004429"/>
    </source>
</evidence>
<keyword evidence="2" id="KW-0813">Transport</keyword>
<dbReference type="PANTHER" id="PTHR24221:SF654">
    <property type="entry name" value="ATP-BINDING CASSETTE SUB-FAMILY B MEMBER 6"/>
    <property type="match status" value="1"/>
</dbReference>
<reference evidence="14 15" key="1">
    <citation type="submission" date="2019-02" db="EMBL/GenBank/DDBJ databases">
        <title>Draft genome sequences of novel Actinobacteria.</title>
        <authorList>
            <person name="Sahin N."/>
            <person name="Ay H."/>
            <person name="Saygin H."/>
        </authorList>
    </citation>
    <scope>NUCLEOTIDE SEQUENCE [LARGE SCALE GENOMIC DNA]</scope>
    <source>
        <strain evidence="14 15">KC201</strain>
    </source>
</reference>
<dbReference type="Gene3D" id="3.40.50.300">
    <property type="entry name" value="P-loop containing nucleotide triphosphate hydrolases"/>
    <property type="match status" value="1"/>
</dbReference>
<feature type="transmembrane region" description="Helical" evidence="11">
    <location>
        <begin position="177"/>
        <end position="197"/>
    </location>
</feature>
<dbReference type="SUPFAM" id="SSF90123">
    <property type="entry name" value="ABC transporter transmembrane region"/>
    <property type="match status" value="1"/>
</dbReference>
<dbReference type="InterPro" id="IPR017871">
    <property type="entry name" value="ABC_transporter-like_CS"/>
</dbReference>
<keyword evidence="8 11" id="KW-1133">Transmembrane helix</keyword>
<evidence type="ECO:0000313" key="14">
    <source>
        <dbReference type="EMBL" id="TDC00372.1"/>
    </source>
</evidence>
<dbReference type="Pfam" id="PF00005">
    <property type="entry name" value="ABC_tran"/>
    <property type="match status" value="1"/>
</dbReference>
<dbReference type="GO" id="GO:0016887">
    <property type="term" value="F:ATP hydrolysis activity"/>
    <property type="evidence" value="ECO:0007669"/>
    <property type="project" value="InterPro"/>
</dbReference>
<dbReference type="Pfam" id="PF00664">
    <property type="entry name" value="ABC_membrane"/>
    <property type="match status" value="1"/>
</dbReference>
<evidence type="ECO:0000256" key="5">
    <source>
        <dbReference type="ARBA" id="ARBA00022692"/>
    </source>
</evidence>
<comment type="caution">
    <text evidence="14">The sequence shown here is derived from an EMBL/GenBank/DDBJ whole genome shotgun (WGS) entry which is preliminary data.</text>
</comment>
<dbReference type="GO" id="GO:0140359">
    <property type="term" value="F:ABC-type transporter activity"/>
    <property type="evidence" value="ECO:0007669"/>
    <property type="project" value="InterPro"/>
</dbReference>
<dbReference type="OrthoDB" id="9806127at2"/>
<dbReference type="InterPro" id="IPR039421">
    <property type="entry name" value="Type_1_exporter"/>
</dbReference>
<comment type="subcellular location">
    <subcellularLocation>
        <location evidence="1">Cell inner membrane</location>
        <topology evidence="1">Multi-pass membrane protein</topology>
    </subcellularLocation>
</comment>
<dbReference type="InterPro" id="IPR003593">
    <property type="entry name" value="AAA+_ATPase"/>
</dbReference>
<organism evidence="14 15">
    <name type="scientific">Nonomuraea longispora</name>
    <dbReference type="NCBI Taxonomy" id="1848320"/>
    <lineage>
        <taxon>Bacteria</taxon>
        <taxon>Bacillati</taxon>
        <taxon>Actinomycetota</taxon>
        <taxon>Actinomycetes</taxon>
        <taxon>Streptosporangiales</taxon>
        <taxon>Streptosporangiaceae</taxon>
        <taxon>Nonomuraea</taxon>
    </lineage>
</organism>
<dbReference type="InterPro" id="IPR003439">
    <property type="entry name" value="ABC_transporter-like_ATP-bd"/>
</dbReference>
<comment type="similarity">
    <text evidence="10">Belongs to the ABC transporter superfamily. Siderophore-Fe(3+) uptake transporter (SIUT) (TC 3.A.1.21) family.</text>
</comment>
<dbReference type="PANTHER" id="PTHR24221">
    <property type="entry name" value="ATP-BINDING CASSETTE SUB-FAMILY B"/>
    <property type="match status" value="1"/>
</dbReference>
<name>A0A4R4N2P3_9ACTN</name>
<evidence type="ECO:0000256" key="9">
    <source>
        <dbReference type="ARBA" id="ARBA00023136"/>
    </source>
</evidence>
<dbReference type="Gene3D" id="1.20.1560.10">
    <property type="entry name" value="ABC transporter type 1, transmembrane domain"/>
    <property type="match status" value="1"/>
</dbReference>
<keyword evidence="7 14" id="KW-0067">ATP-binding</keyword>
<protein>
    <submittedName>
        <fullName evidence="14">ABC transporter ATP-binding protein</fullName>
    </submittedName>
</protein>
<dbReference type="GO" id="GO:0034040">
    <property type="term" value="F:ATPase-coupled lipid transmembrane transporter activity"/>
    <property type="evidence" value="ECO:0007669"/>
    <property type="project" value="TreeGrafter"/>
</dbReference>
<evidence type="ECO:0000256" key="3">
    <source>
        <dbReference type="ARBA" id="ARBA00022475"/>
    </source>
</evidence>
<evidence type="ECO:0000256" key="10">
    <source>
        <dbReference type="ARBA" id="ARBA00023455"/>
    </source>
</evidence>
<keyword evidence="5 11" id="KW-0812">Transmembrane</keyword>
<dbReference type="InterPro" id="IPR036640">
    <property type="entry name" value="ABC1_TM_sf"/>
</dbReference>
<keyword evidence="4" id="KW-0997">Cell inner membrane</keyword>
<evidence type="ECO:0000256" key="2">
    <source>
        <dbReference type="ARBA" id="ARBA00022448"/>
    </source>
</evidence>
<dbReference type="PROSITE" id="PS50893">
    <property type="entry name" value="ABC_TRANSPORTER_2"/>
    <property type="match status" value="1"/>
</dbReference>
<feature type="domain" description="ABC transmembrane type-1" evidence="13">
    <location>
        <begin position="35"/>
        <end position="322"/>
    </location>
</feature>
<dbReference type="AlphaFoldDB" id="A0A4R4N2P3"/>
<proteinExistence type="inferred from homology"/>
<sequence length="610" mass="65147">MRGPNRVASKVTSAVMRQGLRVLGVAIRAEKVVFALAVLASAVYGGMTVASAWALGWATQNVVLPAFGEGRAVAGALWTGTFLIFGTALLKALGVAGRRILAGILQYRMQARSRRDVTKQYLRLPLSWHHRHPTGQLLSNAGADAEAAWAPLAPLPMAVGVIVMLVTAAVAMVFTDLVLALVGFLIFPAIAVLNLVYQRKLSPLATRAQQLRAEVSEIAHESFDGALVVKTLGREDLETERFQRRAHELRDANIAVGRVRGLFDPMLEALPTIGVLAVLAVGSARLSGGSIDSGDLVEVAYLFTLLAFPIRALGWVLAELPRSVVGWGRVQAVLDATGSMEYGQAAPASSAPARLEVRDVSYSYGEAEVLHEVTFDVPAGRTVALVGPTGSGKSTLVQLLVRLVDPGRGQVLLDGVDVRELAHGRIAESVALVPQQTFLFDDTVRGNIALGLDAGDEDVRAALRLAQADGFVGRLADGLDTRVGERGTSLSGGQRQRIALARAVVRRPRLLILDDATSSVDPQVEAKILYGLRDAAEASTVVVVAYRMATIALADEVVYLDHGRVVDRGPHDELIRRCAGYRNLVTAYEREEAERAAIDVPAGEEEEVSA</sequence>
<feature type="domain" description="ABC transporter" evidence="12">
    <location>
        <begin position="355"/>
        <end position="587"/>
    </location>
</feature>
<dbReference type="PROSITE" id="PS00211">
    <property type="entry name" value="ABC_TRANSPORTER_1"/>
    <property type="match status" value="1"/>
</dbReference>
<evidence type="ECO:0000256" key="8">
    <source>
        <dbReference type="ARBA" id="ARBA00022989"/>
    </source>
</evidence>
<dbReference type="RefSeq" id="WP_132339060.1">
    <property type="nucleotide sequence ID" value="NZ_SMJZ01000190.1"/>
</dbReference>
<dbReference type="GO" id="GO:0005886">
    <property type="term" value="C:plasma membrane"/>
    <property type="evidence" value="ECO:0007669"/>
    <property type="project" value="UniProtKB-SubCell"/>
</dbReference>
<gene>
    <name evidence="14" type="ORF">E1267_34840</name>
</gene>
<feature type="transmembrane region" description="Helical" evidence="11">
    <location>
        <begin position="148"/>
        <end position="171"/>
    </location>
</feature>
<evidence type="ECO:0000256" key="7">
    <source>
        <dbReference type="ARBA" id="ARBA00022840"/>
    </source>
</evidence>
<dbReference type="InterPro" id="IPR011527">
    <property type="entry name" value="ABC1_TM_dom"/>
</dbReference>
<dbReference type="EMBL" id="SMJZ01000190">
    <property type="protein sequence ID" value="TDC00372.1"/>
    <property type="molecule type" value="Genomic_DNA"/>
</dbReference>